<dbReference type="EMBL" id="MT141283">
    <property type="protein sequence ID" value="QJA57605.1"/>
    <property type="molecule type" value="Genomic_DNA"/>
</dbReference>
<reference evidence="2" key="1">
    <citation type="submission" date="2020-03" db="EMBL/GenBank/DDBJ databases">
        <title>The deep terrestrial virosphere.</title>
        <authorList>
            <person name="Holmfeldt K."/>
            <person name="Nilsson E."/>
            <person name="Simone D."/>
            <person name="Lopez-Fernandez M."/>
            <person name="Wu X."/>
            <person name="de Brujin I."/>
            <person name="Lundin D."/>
            <person name="Andersson A."/>
            <person name="Bertilsson S."/>
            <person name="Dopson M."/>
        </authorList>
    </citation>
    <scope>NUCLEOTIDE SEQUENCE</scope>
    <source>
        <strain evidence="2">MM415A01066</strain>
        <strain evidence="1">MM415B01616</strain>
    </source>
</reference>
<dbReference type="AlphaFoldDB" id="A0A6M3K9X1"/>
<gene>
    <name evidence="2" type="ORF">MM415A01066_0009</name>
    <name evidence="1" type="ORF">MM415B01616_0004</name>
</gene>
<protein>
    <submittedName>
        <fullName evidence="2">Uncharacterized protein</fullName>
    </submittedName>
</protein>
<accession>A0A6M3K9X1</accession>
<proteinExistence type="predicted"/>
<name>A0A6M3K9X1_9ZZZZ</name>
<organism evidence="2">
    <name type="scientific">viral metagenome</name>
    <dbReference type="NCBI Taxonomy" id="1070528"/>
    <lineage>
        <taxon>unclassified sequences</taxon>
        <taxon>metagenomes</taxon>
        <taxon>organismal metagenomes</taxon>
    </lineage>
</organism>
<evidence type="ECO:0000313" key="2">
    <source>
        <dbReference type="EMBL" id="QJA78494.1"/>
    </source>
</evidence>
<evidence type="ECO:0000313" key="1">
    <source>
        <dbReference type="EMBL" id="QJA57605.1"/>
    </source>
</evidence>
<sequence>MATYFGEGSTLLAGGGTTGGQAAQKMVLACSGGVCKEVLASGADPIAVEKCGGKTAGAPCGLALPTLVTTSSPAPSYAQEKEGLKDRSSLLEGLNVAPTSDLMAASAGAIREALVTADPAATKTQVVKPFIPIGEDPKMVLACTGKVCEEVFAAKADPLAVEKCVGRQIGDPCKDVIEPPLPETVLACAGKICSEVLKATANQAAVAKCAGKNAGDACEDVIIKEPCEGGYLLGADKLLPEGGTLWSDELITKAMGFYRNGEHEAHYLHKGGKFYDINEVHTAIKAGTTPTPLAVTAACRKGFGQTTYGGWPWCCPGGAEGETEADPLGEYILPDNVKAFYDAIVQQGTDLLGKQTGFTSGEQATMRGALPSEANALLGDKIKDFLTREYGYTPEEIAQLMATLPTEARDLLMGEARDLAGMTPGYSDEDAAAMKGVYDMDYYNKLMGFGSDVLDRPEGYTDEAISKMFGLNFDKIRGQEGAQKEALREILSRQGQLGTGTELERMGKVGWNTEKEISDLRREIFLANENQKRADLSQKAGISGDLFTRGTGFAESYAGTLKDIGDKPLEDQLRMIAGLMGVSGEARAYGAQEADLLGGIAGKKTSDEAMYSTLANQFFGSQQSYADQVAALENLIRGREVTDTTAYTGLANQLFGSSMGAEKLIELINASRRGEGNDALMALLAYLTSSMGSFN</sequence>
<dbReference type="EMBL" id="MT142339">
    <property type="protein sequence ID" value="QJA78494.1"/>
    <property type="molecule type" value="Genomic_DNA"/>
</dbReference>